<organism evidence="1 2">
    <name type="scientific">Corynebacterium felinum</name>
    <dbReference type="NCBI Taxonomy" id="131318"/>
    <lineage>
        <taxon>Bacteria</taxon>
        <taxon>Bacillati</taxon>
        <taxon>Actinomycetota</taxon>
        <taxon>Actinomycetes</taxon>
        <taxon>Mycobacteriales</taxon>
        <taxon>Corynebacteriaceae</taxon>
        <taxon>Corynebacterium</taxon>
    </lineage>
</organism>
<name>A0ABU2B6V6_9CORY</name>
<dbReference type="RefSeq" id="WP_277104232.1">
    <property type="nucleotide sequence ID" value="NZ_BAAAJS010000038.1"/>
</dbReference>
<reference evidence="1 2" key="1">
    <citation type="submission" date="2023-07" db="EMBL/GenBank/DDBJ databases">
        <title>Sequencing the genomes of 1000 actinobacteria strains.</title>
        <authorList>
            <person name="Klenk H.-P."/>
        </authorList>
    </citation>
    <scope>NUCLEOTIDE SEQUENCE [LARGE SCALE GENOMIC DNA]</scope>
    <source>
        <strain evidence="1 2">DSM 44508</strain>
    </source>
</reference>
<gene>
    <name evidence="1" type="ORF">J2S37_000679</name>
</gene>
<dbReference type="EMBL" id="JAVDYF010000001">
    <property type="protein sequence ID" value="MDR7354141.1"/>
    <property type="molecule type" value="Genomic_DNA"/>
</dbReference>
<proteinExistence type="predicted"/>
<dbReference type="Proteomes" id="UP001183619">
    <property type="component" value="Unassembled WGS sequence"/>
</dbReference>
<protein>
    <submittedName>
        <fullName evidence="1">Uncharacterized protein</fullName>
    </submittedName>
</protein>
<keyword evidence="2" id="KW-1185">Reference proteome</keyword>
<accession>A0ABU2B6V6</accession>
<comment type="caution">
    <text evidence="1">The sequence shown here is derived from an EMBL/GenBank/DDBJ whole genome shotgun (WGS) entry which is preliminary data.</text>
</comment>
<evidence type="ECO:0000313" key="1">
    <source>
        <dbReference type="EMBL" id="MDR7354141.1"/>
    </source>
</evidence>
<evidence type="ECO:0000313" key="2">
    <source>
        <dbReference type="Proteomes" id="UP001183619"/>
    </source>
</evidence>
<sequence>MDINAMIEPILKFFSEGIGAVIASIAKAIYQALYPANAPAATTDLAANPPR</sequence>